<keyword evidence="1" id="KW-0732">Signal</keyword>
<organism evidence="2 3">
    <name type="scientific">Halobacteriovorax marinus</name>
    <dbReference type="NCBI Taxonomy" id="97084"/>
    <lineage>
        <taxon>Bacteria</taxon>
        <taxon>Pseudomonadati</taxon>
        <taxon>Bdellovibrionota</taxon>
        <taxon>Bacteriovoracia</taxon>
        <taxon>Bacteriovoracales</taxon>
        <taxon>Halobacteriovoraceae</taxon>
        <taxon>Halobacteriovorax</taxon>
    </lineage>
</organism>
<proteinExistence type="predicted"/>
<dbReference type="Proteomes" id="UP000196531">
    <property type="component" value="Unassembled WGS sequence"/>
</dbReference>
<sequence length="512" mass="58067">MNYVFSLLCLLLISTNTMAEFKTLRGQIHKENDSIFFKSSDGVREIVMDKKFLFTLDKVVVNSPEYIFEIEGEVSDSQIITHKVPTIFAGTSSLSGYLHIDNDGELRIDEQLIKFGRTKVIYKNSFDNISKSSYLDRDVTAQGSYKDGVFYINAILDDKLISATIDHSYPAPKEFSKNPRDFIINEMAKNKFSQLKNSFKGVLFQKKNYQVEVGESVLIITLSGRQGDSPGSAGGHFTVGMGEVMEDMTIKGEVSNFYFKGPKEVLAGNTDLVSYFGHLIQGQVNYRPTYTLFAYGVDKKKLREVRDDLERENHKVRTDPELNITPGYNCATTSTKALNKVGVYGNHRNALSSIFDIQNFSYLNPFSYGARHTDGQGTMGTIRTVSYALSEDPENYVPRAAFNSYVENFSSSKMNKKMGIKKVDYIFIPQVPSLRQVGGMSYDEPIGEGKKVVDYSKARSKRIKMEEQARAILQDSNASEDELVWAREIRETEVSWKEDQKMVREFFDRTIN</sequence>
<accession>A0A1Y5F832</accession>
<gene>
    <name evidence="2" type="ORF">A9Q84_11450</name>
</gene>
<evidence type="ECO:0008006" key="4">
    <source>
        <dbReference type="Google" id="ProtNLM"/>
    </source>
</evidence>
<dbReference type="EMBL" id="MAAO01000006">
    <property type="protein sequence ID" value="OUR96944.1"/>
    <property type="molecule type" value="Genomic_DNA"/>
</dbReference>
<protein>
    <recommendedName>
        <fullName evidence="4">Secreted protein</fullName>
    </recommendedName>
</protein>
<dbReference type="AlphaFoldDB" id="A0A1Y5F832"/>
<reference evidence="3" key="1">
    <citation type="journal article" date="2017" name="Proc. Natl. Acad. Sci. U.S.A.">
        <title>Simulation of Deepwater Horizon oil plume reveals substrate specialization within a complex community of hydrocarbon-degraders.</title>
        <authorList>
            <person name="Hu P."/>
            <person name="Dubinsky E.A."/>
            <person name="Probst A.J."/>
            <person name="Wang J."/>
            <person name="Sieber C.M.K."/>
            <person name="Tom L.M."/>
            <person name="Gardinali P."/>
            <person name="Banfield J.F."/>
            <person name="Atlas R.M."/>
            <person name="Andersen G.L."/>
        </authorList>
    </citation>
    <scope>NUCLEOTIDE SEQUENCE [LARGE SCALE GENOMIC DNA]</scope>
</reference>
<feature type="chain" id="PRO_5012328204" description="Secreted protein" evidence="1">
    <location>
        <begin position="20"/>
        <end position="512"/>
    </location>
</feature>
<evidence type="ECO:0000256" key="1">
    <source>
        <dbReference type="SAM" id="SignalP"/>
    </source>
</evidence>
<comment type="caution">
    <text evidence="2">The sequence shown here is derived from an EMBL/GenBank/DDBJ whole genome shotgun (WGS) entry which is preliminary data.</text>
</comment>
<name>A0A1Y5F832_9BACT</name>
<feature type="signal peptide" evidence="1">
    <location>
        <begin position="1"/>
        <end position="19"/>
    </location>
</feature>
<evidence type="ECO:0000313" key="2">
    <source>
        <dbReference type="EMBL" id="OUR96944.1"/>
    </source>
</evidence>
<evidence type="ECO:0000313" key="3">
    <source>
        <dbReference type="Proteomes" id="UP000196531"/>
    </source>
</evidence>